<dbReference type="GO" id="GO:0005737">
    <property type="term" value="C:cytoplasm"/>
    <property type="evidence" value="ECO:0007669"/>
    <property type="project" value="TreeGrafter"/>
</dbReference>
<dbReference type="Gene3D" id="3.40.50.150">
    <property type="entry name" value="Vaccinia Virus protein VP39"/>
    <property type="match status" value="1"/>
</dbReference>
<feature type="compositionally biased region" description="Low complexity" evidence="8">
    <location>
        <begin position="352"/>
        <end position="364"/>
    </location>
</feature>
<dbReference type="InterPro" id="IPR043136">
    <property type="entry name" value="B30.2/SPRY_sf"/>
</dbReference>
<reference evidence="12" key="1">
    <citation type="journal article" date="2016" name="Nat. Commun.">
        <title>The Gonium pectorale genome demonstrates co-option of cell cycle regulation during the evolution of multicellularity.</title>
        <authorList>
            <person name="Hanschen E.R."/>
            <person name="Marriage T.N."/>
            <person name="Ferris P.J."/>
            <person name="Hamaji T."/>
            <person name="Toyoda A."/>
            <person name="Fujiyama A."/>
            <person name="Neme R."/>
            <person name="Noguchi H."/>
            <person name="Minakuchi Y."/>
            <person name="Suzuki M."/>
            <person name="Kawai-Toyooka H."/>
            <person name="Smith D.R."/>
            <person name="Sparks H."/>
            <person name="Anderson J."/>
            <person name="Bakaric R."/>
            <person name="Luria V."/>
            <person name="Karger A."/>
            <person name="Kirschner M.W."/>
            <person name="Durand P.M."/>
            <person name="Michod R.E."/>
            <person name="Nozaki H."/>
            <person name="Olson B.J."/>
        </authorList>
    </citation>
    <scope>NUCLEOTIDE SEQUENCE [LARGE SCALE GENOMIC DNA]</scope>
    <source>
        <strain evidence="12">NIES-2863</strain>
    </source>
</reference>
<protein>
    <recommendedName>
        <fullName evidence="3">HECT-type E3 ubiquitin transferase</fullName>
        <ecNumber evidence="3">2.3.2.26</ecNumber>
    </recommendedName>
</protein>
<dbReference type="PROSITE" id="PS50188">
    <property type="entry name" value="B302_SPRY"/>
    <property type="match status" value="3"/>
</dbReference>
<evidence type="ECO:0000256" key="5">
    <source>
        <dbReference type="ARBA" id="ARBA00022786"/>
    </source>
</evidence>
<dbReference type="CDD" id="cd02440">
    <property type="entry name" value="AdoMet_MTases"/>
    <property type="match status" value="1"/>
</dbReference>
<evidence type="ECO:0000256" key="1">
    <source>
        <dbReference type="ARBA" id="ARBA00000885"/>
    </source>
</evidence>
<evidence type="ECO:0000256" key="4">
    <source>
        <dbReference type="ARBA" id="ARBA00022679"/>
    </source>
</evidence>
<evidence type="ECO:0000256" key="2">
    <source>
        <dbReference type="ARBA" id="ARBA00004906"/>
    </source>
</evidence>
<feature type="region of interest" description="Disordered" evidence="8">
    <location>
        <begin position="1556"/>
        <end position="1584"/>
    </location>
</feature>
<dbReference type="CDD" id="cd11709">
    <property type="entry name" value="SPRY"/>
    <property type="match status" value="2"/>
</dbReference>
<dbReference type="InterPro" id="IPR000569">
    <property type="entry name" value="HECT_dom"/>
</dbReference>
<evidence type="ECO:0000259" key="10">
    <source>
        <dbReference type="PROSITE" id="PS50237"/>
    </source>
</evidence>
<dbReference type="GO" id="GO:0000209">
    <property type="term" value="P:protein polyubiquitination"/>
    <property type="evidence" value="ECO:0007669"/>
    <property type="project" value="TreeGrafter"/>
</dbReference>
<feature type="compositionally biased region" description="Low complexity" evidence="8">
    <location>
        <begin position="68"/>
        <end position="89"/>
    </location>
</feature>
<feature type="domain" description="B30.2/SPRY" evidence="9">
    <location>
        <begin position="631"/>
        <end position="810"/>
    </location>
</feature>
<dbReference type="InterPro" id="IPR011009">
    <property type="entry name" value="Kinase-like_dom_sf"/>
</dbReference>
<dbReference type="STRING" id="33097.A0A150GP39"/>
<feature type="region of interest" description="Disordered" evidence="8">
    <location>
        <begin position="296"/>
        <end position="324"/>
    </location>
</feature>
<dbReference type="EC" id="2.3.2.26" evidence="3"/>
<evidence type="ECO:0000256" key="6">
    <source>
        <dbReference type="PROSITE-ProRule" id="PRU00104"/>
    </source>
</evidence>
<dbReference type="GO" id="GO:0006511">
    <property type="term" value="P:ubiquitin-dependent protein catabolic process"/>
    <property type="evidence" value="ECO:0007669"/>
    <property type="project" value="TreeGrafter"/>
</dbReference>
<feature type="region of interest" description="Disordered" evidence="8">
    <location>
        <begin position="1596"/>
        <end position="1690"/>
    </location>
</feature>
<feature type="compositionally biased region" description="Basic residues" evidence="8">
    <location>
        <begin position="1558"/>
        <end position="1569"/>
    </location>
</feature>
<feature type="domain" description="HECT" evidence="10">
    <location>
        <begin position="2237"/>
        <end position="2639"/>
    </location>
</feature>
<sequence length="2640" mass="278632">MGGAVLSAPSGPPGTPAQGTPPQPTVSITTSASETGAAPSTPSSANGASTLSTASNRSPESKSKLPRSPATTSSTGAAAAAAAGAPGSGIKPSSVAGVPVDSVSRKPLYMISSTSTHRTVESGDVLSLELAPREDKQPVIMATLKLNDAVLLQSSLPCSIISSLQMYPFVTVLPGMSVSLHEATTPSPLYTWYSPTPNGVPETQLCELDTCVKYHTSATTPVNLNAQGSGSAVEFHGSTVFTSGRHRWTVQLDNYGPHPTHIYVGIMTSSLETPSASGSSILANFAGPLRALTSSGPAAGPSTSAAAGSGASTSSSVGASTSMSAAPAWPAGAQAGSAAAARTGSSAVAASGASSARPSSASAGVDAAPSVPRPQGKWGAWMRLPGTNAANNANPSPLNVPPPPRDGLVHLAESSSAHCFITVDLDLNAGYVRFFRNGHLIVSAFTGVSGPVSPAIAFVQAPGLHCQAGLVNLTKLRQLDLRWNSENCSGDLRLNGHSVSKVSEVYGDYSTVLANKGFISGVHLWLIKVNNLSEPDSIFIGVCRGCMPLDQDPQDLRDRTYYLSNGVIRVAGRRVATNAANFQKGDTVGCVLDADQGEIIFFRNGVEQGRARGIRGRLYPFVSCDSEGDQITLLGSYSLLLNRIPRHLADMEWDTQHRGPDIELSPNCLTATKSTSNGPSTVRGTTQYAGTGTHEFHVILDTLGPDGVWVGVAPPTMDPARCVGDASCGWALHSDGDKRFDGREQEFTQPFKNGDVLTVSVNLSAGTIRFARNGQALGMAFEGVRGPLVAAVTMGSEESKVTIQNRPTVLNTGEYTGELRWDEARAGRDLNVIDGLTVTKMSNEGGDYATVLGTLCLASGQHSWNVYINHVEDSNLFLGVTVGGHDLNADPQEMKYRTYYLSNGTIRVAGKLITRCAEPYAEGDLISVQLDMDQRHISFLKNNMLQGAGDGLPDEVWPYVSLDNIMDSITLHSSSMFVDLAHSLRWNPQKASKHALLSSDGQSCTLRPVVSPATGAVEETSGQATVMGLREYSKTEVHSWIVRLEQQLPCQQPANFLVGVAPPTMELNRSLGEEHCGIGLDYFGYFYVNGRYFHVTNLSNWSMVAKPVRGSTAKHKGKAAPIFTFVEGKCEVTLTLDLKEGTLKFSHGGRAIGTIAGVKGPLHAAVTITSSRQSAALAPGPIGKSEHTNEELINILKAKGCIIPPRLEAAMLVIPRDLFVPKDRHREAFRDQKVTVRMSDGSTMTLPPPSFVAMALERLALNPGSSGSAAGVSGAATAFLDVGCGTGYVTALAACLVGEKGMVHGIECVSSRLESARSNMKQLRDRLAVLDRAPGSSMAATMLGCSPAKCVSAVELSLSNVLIPECTEGITYDAIYCDASLSEEDLPTFLSLLKPGGRMVVVIEEEALLVTRSANPHDFEREVVTHVSGDFGELEDPTPWEVQEAIIRIKERERRRGIEAARAEMAAIRNFEAAEMQLRVSAAMQRIGELEGVVARGNLMAQAAAGTGATAAGGQAALDGLGSIGNLGLTVAAPPPTIMGSGPGSALRSPVVVNSPIRPHHHSAAHHAPRSPMGAGSSSLRLSGVDDVRNVMRDKSRRAAAGIHAAAAAGGGSDAPTSSAGGKPSPRGRHHAGTDGATDSSRNERERSAGLRQSWPKVSIGADDEHDQATDDFDVDDPDTTGLLAPDTGYHNHVSMPQTTFDDLLDSVSTVQLFTVDQVEAMMVSGSAPITVEGREVFMGTFKGVKVRVWKVPISHSVSYLELRRAYSRYCISHPNITSVLGVCIQQATSPIAWAEDDGFSAPSSAPASAPASRAATPQRPTHAPGSGLRSPSPIKILPAEEAGNAGNLAGSAPAQAASLAAERLQQQVYQQHQVLWVVEEAFGEESLNTRLERGLLSWQQVVRVGSDICKALAFLQDLRPTGAGAGTDLLSAAAAEAFGGDDTAAGGPSSSQQDLQQQQQAGMLLLSPHALRSLVSPANVQVDAQQCKLSMLPVLLNQLESALGPLGDGGGSLLGVGAPSAFGAAGSGTGTAAPLHCDMAYTDPAALFASLDSQTPISFYAFGVVLLQLLTEQGPLGLLSAVRESLASATLKNLISRPPGTAEMVMWAETFAKLALRCATPGGVASLESEVLPVLEELGGRLAFLGSAATLSWEQVEEMLMLPLQPRPMAGPGPSSSLGVGMDAVHRRWVRQDFRMRRKMFLQEVAKMAADGPVHKLEIRRSRCFKDSVAIFAGKGHAVWRQPLKVTFIGEAGMDSGGVTREWFSTLSSAISRGSPELFYTAGPQRNQLYVTPTSSSPAHLKKFAFVGLFMAKAIVESAARGKELGPITLNLPLCEPFWKLLLGNPLSLVDLQQLDPTEFRSLMSILSMDIDGLIFENFVWAFQHPSASSAATSASVVAGGAGQAAGGAAGTATDGDASTPTAAALAAGAAASPFACCDTDDASTNAIPLKPGGKHIKVTNSTKREYVLLKAHKMLVGAVELQMSALIDAFHSLIPRDLLDKYGFSSQEMQLLVCGEQRIDIQDLKRHCKYEDGYTGKEDIISWFWDVAESFDDVQRRQLLQFWSGSDGMPAEGFGSMDPAFHMVAVERMYDPNDTTARLPAAHTCFRQLDLPRYISKDELRDKILCAITIGQGYMALS</sequence>
<evidence type="ECO:0000256" key="8">
    <source>
        <dbReference type="SAM" id="MobiDB-lite"/>
    </source>
</evidence>
<dbReference type="Pfam" id="PF00622">
    <property type="entry name" value="SPRY"/>
    <property type="match status" value="2"/>
</dbReference>
<dbReference type="Gene3D" id="3.90.1750.10">
    <property type="entry name" value="Hect, E3 ligase catalytic domains"/>
    <property type="match status" value="2"/>
</dbReference>
<feature type="domain" description="B30.2/SPRY" evidence="9">
    <location>
        <begin position="801"/>
        <end position="978"/>
    </location>
</feature>
<dbReference type="InterPro" id="IPR044736">
    <property type="entry name" value="Gid1/RanBPM/SPLA_SPRY"/>
</dbReference>
<dbReference type="PANTHER" id="PTHR11254">
    <property type="entry name" value="HECT DOMAIN UBIQUITIN-PROTEIN LIGASE"/>
    <property type="match status" value="1"/>
</dbReference>
<dbReference type="EMBL" id="LSYV01000013">
    <property type="protein sequence ID" value="KXZ51555.1"/>
    <property type="molecule type" value="Genomic_DNA"/>
</dbReference>
<gene>
    <name evidence="11" type="ORF">GPECTOR_12g518</name>
</gene>
<feature type="compositionally biased region" description="Low complexity" evidence="8">
    <location>
        <begin position="1801"/>
        <end position="1822"/>
    </location>
</feature>
<feature type="region of interest" description="Disordered" evidence="8">
    <location>
        <begin position="1"/>
        <end position="97"/>
    </location>
</feature>
<dbReference type="SUPFAM" id="SSF56112">
    <property type="entry name" value="Protein kinase-like (PK-like)"/>
    <property type="match status" value="1"/>
</dbReference>
<keyword evidence="12" id="KW-1185">Reference proteome</keyword>
<comment type="caution">
    <text evidence="11">The sequence shown here is derived from an EMBL/GenBank/DDBJ whole genome shotgun (WGS) entry which is preliminary data.</text>
</comment>
<keyword evidence="4" id="KW-0808">Transferase</keyword>
<proteinExistence type="predicted"/>
<feature type="active site" description="Glycyl thioester intermediate" evidence="6">
    <location>
        <position position="2607"/>
    </location>
</feature>
<dbReference type="PROSITE" id="PS50237">
    <property type="entry name" value="HECT"/>
    <property type="match status" value="1"/>
</dbReference>
<keyword evidence="7" id="KW-0175">Coiled coil</keyword>
<evidence type="ECO:0000313" key="11">
    <source>
        <dbReference type="EMBL" id="KXZ51555.1"/>
    </source>
</evidence>
<evidence type="ECO:0000256" key="7">
    <source>
        <dbReference type="SAM" id="Coils"/>
    </source>
</evidence>
<evidence type="ECO:0000259" key="9">
    <source>
        <dbReference type="PROSITE" id="PS50188"/>
    </source>
</evidence>
<feature type="compositionally biased region" description="Acidic residues" evidence="8">
    <location>
        <begin position="1662"/>
        <end position="1679"/>
    </location>
</feature>
<keyword evidence="5 6" id="KW-0833">Ubl conjugation pathway</keyword>
<dbReference type="SMART" id="SM00119">
    <property type="entry name" value="HECTc"/>
    <property type="match status" value="1"/>
</dbReference>
<dbReference type="SMART" id="SM00449">
    <property type="entry name" value="SPRY"/>
    <property type="match status" value="3"/>
</dbReference>
<dbReference type="GO" id="GO:0061630">
    <property type="term" value="F:ubiquitin protein ligase activity"/>
    <property type="evidence" value="ECO:0007669"/>
    <property type="project" value="UniProtKB-EC"/>
</dbReference>
<dbReference type="OrthoDB" id="8068875at2759"/>
<dbReference type="SUPFAM" id="SSF53335">
    <property type="entry name" value="S-adenosyl-L-methionine-dependent methyltransferases"/>
    <property type="match status" value="1"/>
</dbReference>
<dbReference type="Gene3D" id="2.60.120.920">
    <property type="match status" value="4"/>
</dbReference>
<dbReference type="Pfam" id="PF01135">
    <property type="entry name" value="PCMT"/>
    <property type="match status" value="1"/>
</dbReference>
<dbReference type="InterPro" id="IPR029063">
    <property type="entry name" value="SAM-dependent_MTases_sf"/>
</dbReference>
<dbReference type="PANTHER" id="PTHR11254:SF67">
    <property type="entry name" value="E3 UBIQUITIN-PROTEIN LIGASE HUWE1"/>
    <property type="match status" value="1"/>
</dbReference>
<feature type="compositionally biased region" description="Low complexity" evidence="8">
    <location>
        <begin position="1599"/>
        <end position="1622"/>
    </location>
</feature>
<dbReference type="Gene3D" id="3.30.2410.10">
    <property type="entry name" value="Hect, E3 ligase catalytic domain"/>
    <property type="match status" value="1"/>
</dbReference>
<name>A0A150GP39_GONPE</name>
<accession>A0A150GP39</accession>
<dbReference type="Gene3D" id="3.30.2160.10">
    <property type="entry name" value="Hect, E3 ligase catalytic domain"/>
    <property type="match status" value="1"/>
</dbReference>
<dbReference type="SUPFAM" id="SSF56204">
    <property type="entry name" value="Hect, E3 ligase catalytic domain"/>
    <property type="match status" value="1"/>
</dbReference>
<organism evidence="11 12">
    <name type="scientific">Gonium pectorale</name>
    <name type="common">Green alga</name>
    <dbReference type="NCBI Taxonomy" id="33097"/>
    <lineage>
        <taxon>Eukaryota</taxon>
        <taxon>Viridiplantae</taxon>
        <taxon>Chlorophyta</taxon>
        <taxon>core chlorophytes</taxon>
        <taxon>Chlorophyceae</taxon>
        <taxon>CS clade</taxon>
        <taxon>Chlamydomonadales</taxon>
        <taxon>Volvocaceae</taxon>
        <taxon>Gonium</taxon>
    </lineage>
</organism>
<comment type="catalytic activity">
    <reaction evidence="1">
        <text>S-ubiquitinyl-[E2 ubiquitin-conjugating enzyme]-L-cysteine + [acceptor protein]-L-lysine = [E2 ubiquitin-conjugating enzyme]-L-cysteine + N(6)-ubiquitinyl-[acceptor protein]-L-lysine.</text>
        <dbReference type="EC" id="2.3.2.26"/>
    </reaction>
</comment>
<dbReference type="InterPro" id="IPR035983">
    <property type="entry name" value="Hect_E3_ubiquitin_ligase"/>
</dbReference>
<feature type="coiled-coil region" evidence="7">
    <location>
        <begin position="1306"/>
        <end position="1333"/>
    </location>
</feature>
<dbReference type="InterPro" id="IPR001870">
    <property type="entry name" value="B30.2/SPRY"/>
</dbReference>
<comment type="pathway">
    <text evidence="2">Protein modification; protein ubiquitination.</text>
</comment>
<feature type="compositionally biased region" description="Pro residues" evidence="8">
    <location>
        <begin position="10"/>
        <end position="24"/>
    </location>
</feature>
<dbReference type="InterPro" id="IPR013320">
    <property type="entry name" value="ConA-like_dom_sf"/>
</dbReference>
<dbReference type="Proteomes" id="UP000075714">
    <property type="component" value="Unassembled WGS sequence"/>
</dbReference>
<feature type="region of interest" description="Disordered" evidence="8">
    <location>
        <begin position="352"/>
        <end position="380"/>
    </location>
</feature>
<feature type="region of interest" description="Disordered" evidence="8">
    <location>
        <begin position="1799"/>
        <end position="1835"/>
    </location>
</feature>
<evidence type="ECO:0000256" key="3">
    <source>
        <dbReference type="ARBA" id="ARBA00012485"/>
    </source>
</evidence>
<dbReference type="SUPFAM" id="SSF49899">
    <property type="entry name" value="Concanavalin A-like lectins/glucanases"/>
    <property type="match status" value="4"/>
</dbReference>
<dbReference type="InterPro" id="IPR050409">
    <property type="entry name" value="E3_ubiq-protein_ligase"/>
</dbReference>
<feature type="compositionally biased region" description="Polar residues" evidence="8">
    <location>
        <begin position="26"/>
        <end position="58"/>
    </location>
</feature>
<dbReference type="CDD" id="cd12885">
    <property type="entry name" value="SPRY_RanBP_like"/>
    <property type="match status" value="1"/>
</dbReference>
<dbReference type="Pfam" id="PF00632">
    <property type="entry name" value="HECT"/>
    <property type="match status" value="1"/>
</dbReference>
<dbReference type="CDD" id="cd00078">
    <property type="entry name" value="HECTc"/>
    <property type="match status" value="1"/>
</dbReference>
<feature type="domain" description="B30.2/SPRY" evidence="9">
    <location>
        <begin position="461"/>
        <end position="640"/>
    </location>
</feature>
<evidence type="ECO:0000313" key="12">
    <source>
        <dbReference type="Proteomes" id="UP000075714"/>
    </source>
</evidence>
<dbReference type="InterPro" id="IPR003877">
    <property type="entry name" value="SPRY_dom"/>
</dbReference>